<keyword evidence="2" id="KW-0732">Signal</keyword>
<proteinExistence type="predicted"/>
<feature type="signal peptide" evidence="2">
    <location>
        <begin position="1"/>
        <end position="22"/>
    </location>
</feature>
<gene>
    <name evidence="3" type="ORF">FJAP1339_LOCUS3834</name>
</gene>
<dbReference type="EMBL" id="HBHR01007922">
    <property type="protein sequence ID" value="CAD9861312.1"/>
    <property type="molecule type" value="Transcribed_RNA"/>
</dbReference>
<feature type="compositionally biased region" description="Polar residues" evidence="1">
    <location>
        <begin position="84"/>
        <end position="98"/>
    </location>
</feature>
<accession>A0A7S2UWJ7</accession>
<dbReference type="AlphaFoldDB" id="A0A7S2UWJ7"/>
<evidence type="ECO:0000313" key="3">
    <source>
        <dbReference type="EMBL" id="CAD9861312.1"/>
    </source>
</evidence>
<reference evidence="3" key="1">
    <citation type="submission" date="2021-01" db="EMBL/GenBank/DDBJ databases">
        <authorList>
            <person name="Corre E."/>
            <person name="Pelletier E."/>
            <person name="Niang G."/>
            <person name="Scheremetjew M."/>
            <person name="Finn R."/>
            <person name="Kale V."/>
            <person name="Holt S."/>
            <person name="Cochrane G."/>
            <person name="Meng A."/>
            <person name="Brown T."/>
            <person name="Cohen L."/>
        </authorList>
    </citation>
    <scope>NUCLEOTIDE SEQUENCE</scope>
    <source>
        <strain evidence="3">CCMP1661</strain>
    </source>
</reference>
<feature type="region of interest" description="Disordered" evidence="1">
    <location>
        <begin position="68"/>
        <end position="98"/>
    </location>
</feature>
<sequence length="213" mass="23050">MKFCFAAGLALITHSIVHSALAFTLIQPPHQKYGLNTGKSTRHALNPTAWNNLAVFEASRVSLAHSTKIQAEDQGPERNDPLPTFTTKDSQDSMTGSNFPSTLSSNGLLGRRAAVATALAASLGVILPPAFSPADAADERLWLSGKGDKPKDSKDTKGTKKDINFLRCLSNCLAVCQKPTSGVQRDRSECLEDCRDECCQTYEQCTYTIKGQD</sequence>
<evidence type="ECO:0000256" key="2">
    <source>
        <dbReference type="SAM" id="SignalP"/>
    </source>
</evidence>
<feature type="chain" id="PRO_5030673173" description="SREBP regulating gene protein" evidence="2">
    <location>
        <begin position="23"/>
        <end position="213"/>
    </location>
</feature>
<evidence type="ECO:0000256" key="1">
    <source>
        <dbReference type="SAM" id="MobiDB-lite"/>
    </source>
</evidence>
<organism evidence="3">
    <name type="scientific">Fibrocapsa japonica</name>
    <dbReference type="NCBI Taxonomy" id="94617"/>
    <lineage>
        <taxon>Eukaryota</taxon>
        <taxon>Sar</taxon>
        <taxon>Stramenopiles</taxon>
        <taxon>Ochrophyta</taxon>
        <taxon>Raphidophyceae</taxon>
        <taxon>Chattonellales</taxon>
        <taxon>Chattonellaceae</taxon>
        <taxon>Fibrocapsa</taxon>
    </lineage>
</organism>
<evidence type="ECO:0008006" key="4">
    <source>
        <dbReference type="Google" id="ProtNLM"/>
    </source>
</evidence>
<name>A0A7S2UWJ7_9STRA</name>
<protein>
    <recommendedName>
        <fullName evidence="4">SREBP regulating gene protein</fullName>
    </recommendedName>
</protein>